<comment type="caution">
    <text evidence="1">The sequence shown here is derived from an EMBL/GenBank/DDBJ whole genome shotgun (WGS) entry which is preliminary data.</text>
</comment>
<dbReference type="EMBL" id="CM046394">
    <property type="protein sequence ID" value="KAI8546172.1"/>
    <property type="molecule type" value="Genomic_DNA"/>
</dbReference>
<sequence>MMEIWEEVMLWRDEVMQWEEVMPWGEEVMPWEEMELWEEVVVEIWEEEGEQDSEWRDGPGGEIEEKESNAQVQPRWLLSSSPLKLHGVGVVGIDLDSTWGYSPEGRRVKANNLIDEKLNSGVQYNQTFQRRPGVEIIQLHSSEEPIFGELCAKNIGQNVRSAEKSCIAISHSKKKKTIETPKRKYRTKRLITLDDLQQLFGRKRVDAAKTLGGRMESHQKSSGSKPPEVLGEKETSTLSGARQDAVTVKALYGEDIARFQLSSESGVVDLKEAVAKRLELEVGSFNVKYQDEDQEWVLISCDEDLQGCLKFSSLLGNQVIRLLVTDKISNAEKSLKSCRGLKRKRSLRCNTAS</sequence>
<proteinExistence type="predicted"/>
<protein>
    <submittedName>
        <fullName evidence="1">Uncharacterized protein</fullName>
    </submittedName>
</protein>
<evidence type="ECO:0000313" key="1">
    <source>
        <dbReference type="EMBL" id="KAI8546172.1"/>
    </source>
</evidence>
<evidence type="ECO:0000313" key="2">
    <source>
        <dbReference type="Proteomes" id="UP001062846"/>
    </source>
</evidence>
<name>A0ACC0MYP4_RHOML</name>
<gene>
    <name evidence="1" type="ORF">RHMOL_Rhmol07G0097100</name>
</gene>
<dbReference type="Proteomes" id="UP001062846">
    <property type="component" value="Chromosome 7"/>
</dbReference>
<reference evidence="1" key="1">
    <citation type="submission" date="2022-02" db="EMBL/GenBank/DDBJ databases">
        <title>Plant Genome Project.</title>
        <authorList>
            <person name="Zhang R.-G."/>
        </authorList>
    </citation>
    <scope>NUCLEOTIDE SEQUENCE</scope>
    <source>
        <strain evidence="1">AT1</strain>
    </source>
</reference>
<accession>A0ACC0MYP4</accession>
<organism evidence="1 2">
    <name type="scientific">Rhododendron molle</name>
    <name type="common">Chinese azalea</name>
    <name type="synonym">Azalea mollis</name>
    <dbReference type="NCBI Taxonomy" id="49168"/>
    <lineage>
        <taxon>Eukaryota</taxon>
        <taxon>Viridiplantae</taxon>
        <taxon>Streptophyta</taxon>
        <taxon>Embryophyta</taxon>
        <taxon>Tracheophyta</taxon>
        <taxon>Spermatophyta</taxon>
        <taxon>Magnoliopsida</taxon>
        <taxon>eudicotyledons</taxon>
        <taxon>Gunneridae</taxon>
        <taxon>Pentapetalae</taxon>
        <taxon>asterids</taxon>
        <taxon>Ericales</taxon>
        <taxon>Ericaceae</taxon>
        <taxon>Ericoideae</taxon>
        <taxon>Rhodoreae</taxon>
        <taxon>Rhododendron</taxon>
    </lineage>
</organism>
<keyword evidence="2" id="KW-1185">Reference proteome</keyword>